<keyword evidence="1" id="KW-0732">Signal</keyword>
<reference evidence="4" key="1">
    <citation type="journal article" date="2023" name="Commun. Biol.">
        <title>Genome analysis of Parmales, the sister group of diatoms, reveals the evolutionary specialization of diatoms from phago-mixotrophs to photoautotrophs.</title>
        <authorList>
            <person name="Ban H."/>
            <person name="Sato S."/>
            <person name="Yoshikawa S."/>
            <person name="Yamada K."/>
            <person name="Nakamura Y."/>
            <person name="Ichinomiya M."/>
            <person name="Sato N."/>
            <person name="Blanc-Mathieu R."/>
            <person name="Endo H."/>
            <person name="Kuwata A."/>
            <person name="Ogata H."/>
        </authorList>
    </citation>
    <scope>NUCLEOTIDE SEQUENCE [LARGE SCALE GENOMIC DNA]</scope>
</reference>
<dbReference type="Pfam" id="PF13524">
    <property type="entry name" value="Glyco_trans_1_2"/>
    <property type="match status" value="1"/>
</dbReference>
<gene>
    <name evidence="3" type="ORF">TrCOL_g3597</name>
</gene>
<feature type="domain" description="Spore protein YkvP/CgeB glycosyl transferase-like" evidence="2">
    <location>
        <begin position="206"/>
        <end position="351"/>
    </location>
</feature>
<feature type="signal peptide" evidence="1">
    <location>
        <begin position="1"/>
        <end position="18"/>
    </location>
</feature>
<evidence type="ECO:0000259" key="2">
    <source>
        <dbReference type="Pfam" id="PF13524"/>
    </source>
</evidence>
<evidence type="ECO:0000313" key="3">
    <source>
        <dbReference type="EMBL" id="GMI27415.1"/>
    </source>
</evidence>
<dbReference type="Gene3D" id="3.40.50.2000">
    <property type="entry name" value="Glycogen Phosphorylase B"/>
    <property type="match status" value="1"/>
</dbReference>
<organism evidence="3 4">
    <name type="scientific">Triparma columacea</name>
    <dbReference type="NCBI Taxonomy" id="722753"/>
    <lineage>
        <taxon>Eukaryota</taxon>
        <taxon>Sar</taxon>
        <taxon>Stramenopiles</taxon>
        <taxon>Ochrophyta</taxon>
        <taxon>Bolidophyceae</taxon>
        <taxon>Parmales</taxon>
        <taxon>Triparmaceae</taxon>
        <taxon>Triparma</taxon>
    </lineage>
</organism>
<evidence type="ECO:0000256" key="1">
    <source>
        <dbReference type="SAM" id="SignalP"/>
    </source>
</evidence>
<dbReference type="InterPro" id="IPR055259">
    <property type="entry name" value="YkvP/CgeB_Glyco_trans-like"/>
</dbReference>
<name>A0A9W7L4E4_9STRA</name>
<evidence type="ECO:0000313" key="4">
    <source>
        <dbReference type="Proteomes" id="UP001165065"/>
    </source>
</evidence>
<dbReference type="SUPFAM" id="SSF53756">
    <property type="entry name" value="UDP-Glycosyltransferase/glycogen phosphorylase"/>
    <property type="match status" value="1"/>
</dbReference>
<feature type="chain" id="PRO_5040823995" description="Spore protein YkvP/CgeB glycosyl transferase-like domain-containing protein" evidence="1">
    <location>
        <begin position="19"/>
        <end position="806"/>
    </location>
</feature>
<dbReference type="AlphaFoldDB" id="A0A9W7L4E4"/>
<dbReference type="Proteomes" id="UP001165065">
    <property type="component" value="Unassembled WGS sequence"/>
</dbReference>
<proteinExistence type="predicted"/>
<protein>
    <recommendedName>
        <fullName evidence="2">Spore protein YkvP/CgeB glycosyl transferase-like domain-containing protein</fullName>
    </recommendedName>
</protein>
<sequence>MLITSLLLFLLLPSLTSCLNRTLTLSLHAQVPPSSSLIVGSVLTTSGLASSSRSNPHVDYTGKTFYPFHYEGLDGTCSDAVVVEGYFAMIAAFVNEVRRIDRRNRLSGRCPDGPPVKVVFWSLDPDFPTPDILVTLDFDAILTNSREVEEIFKVKGVTTAYNELAVDSQVFRPLPHEGRRTDIVFVGSGGAITAGAKQFLEEALQAAIEASKTLPDTRVVIYGSSWDSFPEFAPYWKGVLPQSDLAKVYSDALVVLGSTMDSQREAGMVNNRVYEVLSTTTPLLTEKFGGIEGVCDGVCLYYDVGSVQDSVKKGIEDAYNMGEEERAERGARGRERVVKEHGYGGRLQKFVDVLWELEEGGGGHRISKPKVLFITEVGWWRWGGWQALDAMKSDFDVEVKTISDVASQEGLNGWMEYGFIIGVGSLGGEVDILLRKKEHRWPRSWTLKSMQPQYRGFVIVDEKERFEESGGVAGWDREDWSCYDVIYVSTDSVKLAIEEAKSDAGAGTHVVWQIGIGLKTELKGVGKDAIEAFILDWRRRGIERVDILDEGGEVCVGQDPAGKATVVLANARWDGEKELGSDFTGACDNATLIIRPEEVWKLYLVVVSTSYVDITGSVIQPSTIESTLALIADDSIVTEEVRGLPGWVKGGAGGGELKDKFGLDETDRGEAIMYGLTRSMCLGRSAATLNVKIWGVEGGLALEGGVIFTVHTPGWVGGRDGSWCILLNGELVTCIQQDGLGLKVDFEGKVGRIENIKVELKGNVYNDVVRTWEGEGFEVREGSGIGEGLRGWGGRTVVEPAGRTLR</sequence>
<dbReference type="OrthoDB" id="197036at2759"/>
<comment type="caution">
    <text evidence="3">The sequence shown here is derived from an EMBL/GenBank/DDBJ whole genome shotgun (WGS) entry which is preliminary data.</text>
</comment>
<dbReference type="EMBL" id="BRYA01000644">
    <property type="protein sequence ID" value="GMI27415.1"/>
    <property type="molecule type" value="Genomic_DNA"/>
</dbReference>
<keyword evidence="4" id="KW-1185">Reference proteome</keyword>
<accession>A0A9W7L4E4</accession>